<feature type="compositionally biased region" description="Low complexity" evidence="4">
    <location>
        <begin position="24"/>
        <end position="36"/>
    </location>
</feature>
<feature type="compositionally biased region" description="Low complexity" evidence="4">
    <location>
        <begin position="526"/>
        <end position="536"/>
    </location>
</feature>
<dbReference type="Gene3D" id="1.20.5.110">
    <property type="match status" value="1"/>
</dbReference>
<accession>A0A5J5D8F8</accession>
<feature type="region of interest" description="Disordered" evidence="4">
    <location>
        <begin position="235"/>
        <end position="292"/>
    </location>
</feature>
<keyword evidence="7" id="KW-1185">Reference proteome</keyword>
<evidence type="ECO:0000313" key="6">
    <source>
        <dbReference type="EMBL" id="KAA8587871.1"/>
    </source>
</evidence>
<gene>
    <name evidence="6" type="ORF">FQN60_016733</name>
</gene>
<feature type="compositionally biased region" description="Polar residues" evidence="4">
    <location>
        <begin position="542"/>
        <end position="553"/>
    </location>
</feature>
<feature type="compositionally biased region" description="Basic residues" evidence="4">
    <location>
        <begin position="44"/>
        <end position="53"/>
    </location>
</feature>
<reference evidence="6 7" key="1">
    <citation type="submission" date="2019-08" db="EMBL/GenBank/DDBJ databases">
        <title>A chromosome-level genome assembly, high-density linkage maps, and genome scans reveal the genomic architecture of hybrid incompatibilities underlying speciation via character displacement in darters (Percidae: Etheostominae).</title>
        <authorList>
            <person name="Moran R.L."/>
            <person name="Catchen J.M."/>
            <person name="Fuller R.C."/>
        </authorList>
    </citation>
    <scope>NUCLEOTIDE SEQUENCE [LARGE SCALE GENOMIC DNA]</scope>
    <source>
        <strain evidence="6">EspeVRDwgs_2016</strain>
        <tissue evidence="6">Muscle</tissue>
    </source>
</reference>
<keyword evidence="2" id="KW-0175">Coiled coil</keyword>
<dbReference type="Pfam" id="PF05739">
    <property type="entry name" value="SNARE"/>
    <property type="match status" value="1"/>
</dbReference>
<name>A0A5J5D8F8_9PERO</name>
<dbReference type="SUPFAM" id="SSF47661">
    <property type="entry name" value="t-snare proteins"/>
    <property type="match status" value="1"/>
</dbReference>
<feature type="non-terminal residue" evidence="6">
    <location>
        <position position="583"/>
    </location>
</feature>
<dbReference type="Gene3D" id="1.20.58.70">
    <property type="match status" value="1"/>
</dbReference>
<organism evidence="6 7">
    <name type="scientific">Etheostoma spectabile</name>
    <name type="common">orangethroat darter</name>
    <dbReference type="NCBI Taxonomy" id="54343"/>
    <lineage>
        <taxon>Eukaryota</taxon>
        <taxon>Metazoa</taxon>
        <taxon>Chordata</taxon>
        <taxon>Craniata</taxon>
        <taxon>Vertebrata</taxon>
        <taxon>Euteleostomi</taxon>
        <taxon>Actinopterygii</taxon>
        <taxon>Neopterygii</taxon>
        <taxon>Teleostei</taxon>
        <taxon>Neoteleostei</taxon>
        <taxon>Acanthomorphata</taxon>
        <taxon>Eupercaria</taxon>
        <taxon>Perciformes</taxon>
        <taxon>Percoidei</taxon>
        <taxon>Percidae</taxon>
        <taxon>Etheostomatinae</taxon>
        <taxon>Etheostoma</taxon>
    </lineage>
</organism>
<dbReference type="GO" id="GO:0048278">
    <property type="term" value="P:vesicle docking"/>
    <property type="evidence" value="ECO:0007669"/>
    <property type="project" value="TreeGrafter"/>
</dbReference>
<feature type="domain" description="T-SNARE coiled-coil homology" evidence="5">
    <location>
        <begin position="416"/>
        <end position="478"/>
    </location>
</feature>
<dbReference type="GO" id="GO:0031201">
    <property type="term" value="C:SNARE complex"/>
    <property type="evidence" value="ECO:0007669"/>
    <property type="project" value="TreeGrafter"/>
</dbReference>
<proteinExistence type="inferred from homology"/>
<comment type="similarity">
    <text evidence="1 3">Belongs to the syntaxin family.</text>
</comment>
<dbReference type="GO" id="GO:0030672">
    <property type="term" value="C:synaptic vesicle membrane"/>
    <property type="evidence" value="ECO:0007669"/>
    <property type="project" value="TreeGrafter"/>
</dbReference>
<dbReference type="GO" id="GO:0000149">
    <property type="term" value="F:SNARE binding"/>
    <property type="evidence" value="ECO:0007669"/>
    <property type="project" value="TreeGrafter"/>
</dbReference>
<sequence length="583" mass="62175">MGDRGSCGPGTKARTGGSQGTGSRGTPRTGTRSTPGANAQGGQRPRHRPRAKNVGRGAGPPSASRWTEELGLWSRSGGPVRLSVSEGETYLGLRESGDFPLCVTARPHPVGRGQSSPLPQIPVRSGRDTAVAHHDGSDATASRGYCYRPHLSPTGPPVGEFVSAAPREGLRTSMPLIIEGPATSGWTGVTPRAADAVGAYSFIVLPSTMLTGLKLTAPEIPAAARQGRSSCCTGFPFHSGQLAPGSPPGPPPSAPPSSSSAFPSAIPRIALRPTAPPARPVSPPPSEPMQPAGQIKNLLHQLGTRQKTSELQERLQQLQYYTNQLAKETNRHLKELGQQKLQKERLMSDFSAALNNFQVVQRRAAEKEKESVARARAGSRVMGDGGSVNEQLVTFEKEDEWGQTQTEEPTITEEDLDIIKERETNIKQLEANIMDVNQIFKDLAVMIHDQGEMIDTIEANVESAEVHVDRGAVQLQKAAYYKNPKYWGPGSLRNWGPGNPEGNLGGNPEGNQDQRDPGNWVGGTGSRRTPGTGARGTLKRTPATNVGGTTGTSAKEKQGARRQLRVRDADRLLRASDAGCQLG</sequence>
<dbReference type="GO" id="GO:0098837">
    <property type="term" value="C:postsynaptic recycling endosome"/>
    <property type="evidence" value="ECO:0007669"/>
    <property type="project" value="TreeGrafter"/>
</dbReference>
<feature type="compositionally biased region" description="Pro residues" evidence="4">
    <location>
        <begin position="274"/>
        <end position="288"/>
    </location>
</feature>
<dbReference type="PROSITE" id="PS00914">
    <property type="entry name" value="SYNTAXIN"/>
    <property type="match status" value="1"/>
</dbReference>
<dbReference type="InterPro" id="IPR006011">
    <property type="entry name" value="Syntaxin_N"/>
</dbReference>
<evidence type="ECO:0000256" key="2">
    <source>
        <dbReference type="ARBA" id="ARBA00023054"/>
    </source>
</evidence>
<dbReference type="SMART" id="SM00503">
    <property type="entry name" value="SynN"/>
    <property type="match status" value="1"/>
</dbReference>
<dbReference type="SMART" id="SM00397">
    <property type="entry name" value="t_SNARE"/>
    <property type="match status" value="1"/>
</dbReference>
<dbReference type="InterPro" id="IPR010989">
    <property type="entry name" value="SNARE"/>
</dbReference>
<dbReference type="Pfam" id="PF14523">
    <property type="entry name" value="Syntaxin_2"/>
    <property type="match status" value="1"/>
</dbReference>
<dbReference type="CDD" id="cd15876">
    <property type="entry name" value="SNARE_syntaxin12"/>
    <property type="match status" value="1"/>
</dbReference>
<dbReference type="GO" id="GO:0006886">
    <property type="term" value="P:intracellular protein transport"/>
    <property type="evidence" value="ECO:0007669"/>
    <property type="project" value="InterPro"/>
</dbReference>
<comment type="caution">
    <text evidence="6">The sequence shown here is derived from an EMBL/GenBank/DDBJ whole genome shotgun (WGS) entry which is preliminary data.</text>
</comment>
<dbReference type="InterPro" id="IPR006012">
    <property type="entry name" value="Syntaxin/epimorphin_CS"/>
</dbReference>
<evidence type="ECO:0000256" key="4">
    <source>
        <dbReference type="SAM" id="MobiDB-lite"/>
    </source>
</evidence>
<dbReference type="AlphaFoldDB" id="A0A5J5D8F8"/>
<dbReference type="InterPro" id="IPR000727">
    <property type="entry name" value="T_SNARE_dom"/>
</dbReference>
<evidence type="ECO:0000313" key="7">
    <source>
        <dbReference type="Proteomes" id="UP000327493"/>
    </source>
</evidence>
<feature type="region of interest" description="Disordered" evidence="4">
    <location>
        <begin position="1"/>
        <end position="66"/>
    </location>
</feature>
<evidence type="ECO:0000259" key="5">
    <source>
        <dbReference type="PROSITE" id="PS50192"/>
    </source>
</evidence>
<feature type="compositionally biased region" description="Low complexity" evidence="4">
    <location>
        <begin position="256"/>
        <end position="265"/>
    </location>
</feature>
<evidence type="ECO:0000256" key="3">
    <source>
        <dbReference type="RuleBase" id="RU003858"/>
    </source>
</evidence>
<dbReference type="EMBL" id="VOFY01000012">
    <property type="protein sequence ID" value="KAA8587871.1"/>
    <property type="molecule type" value="Genomic_DNA"/>
</dbReference>
<evidence type="ECO:0000256" key="1">
    <source>
        <dbReference type="ARBA" id="ARBA00009063"/>
    </source>
</evidence>
<dbReference type="PANTHER" id="PTHR19957:SF88">
    <property type="entry name" value="SYNTAXIN-12"/>
    <property type="match status" value="1"/>
</dbReference>
<dbReference type="GO" id="GO:0005484">
    <property type="term" value="F:SNAP receptor activity"/>
    <property type="evidence" value="ECO:0007669"/>
    <property type="project" value="InterPro"/>
</dbReference>
<dbReference type="PROSITE" id="PS50192">
    <property type="entry name" value="T_SNARE"/>
    <property type="match status" value="1"/>
</dbReference>
<feature type="compositionally biased region" description="Basic and acidic residues" evidence="4">
    <location>
        <begin position="554"/>
        <end position="564"/>
    </location>
</feature>
<feature type="region of interest" description="Disordered" evidence="4">
    <location>
        <begin position="492"/>
        <end position="564"/>
    </location>
</feature>
<dbReference type="PANTHER" id="PTHR19957">
    <property type="entry name" value="SYNTAXIN"/>
    <property type="match status" value="1"/>
</dbReference>
<feature type="compositionally biased region" description="Pro residues" evidence="4">
    <location>
        <begin position="245"/>
        <end position="255"/>
    </location>
</feature>
<dbReference type="GO" id="GO:0006906">
    <property type="term" value="P:vesicle fusion"/>
    <property type="evidence" value="ECO:0007669"/>
    <property type="project" value="TreeGrafter"/>
</dbReference>
<protein>
    <recommendedName>
        <fullName evidence="5">t-SNARE coiled-coil homology domain-containing protein</fullName>
    </recommendedName>
</protein>
<dbReference type="Proteomes" id="UP000327493">
    <property type="component" value="Chromosome 12"/>
</dbReference>
<dbReference type="InterPro" id="IPR045242">
    <property type="entry name" value="Syntaxin"/>
</dbReference>
<dbReference type="GO" id="GO:0000045">
    <property type="term" value="P:autophagosome assembly"/>
    <property type="evidence" value="ECO:0007669"/>
    <property type="project" value="TreeGrafter"/>
</dbReference>